<sequence>MPKKATNPLADGLVEDEFIVSLKMSTYLVAVIVGNLANITKETNKVLVSVYAVPEKSGHTEYALDTAVKLIEFYQKYFNITYPLQQRLDDC</sequence>
<dbReference type="InterPro" id="IPR050344">
    <property type="entry name" value="Peptidase_M1_aminopeptidases"/>
</dbReference>
<dbReference type="PANTHER" id="PTHR11533:SF42">
    <property type="entry name" value="LEUCYL-CYSTINYL AMINOPEPTIDASE"/>
    <property type="match status" value="1"/>
</dbReference>
<keyword evidence="1" id="KW-1185">Reference proteome</keyword>
<organism evidence="1 2">
    <name type="scientific">Pogona vitticeps</name>
    <name type="common">central bearded dragon</name>
    <dbReference type="NCBI Taxonomy" id="103695"/>
    <lineage>
        <taxon>Eukaryota</taxon>
        <taxon>Metazoa</taxon>
        <taxon>Chordata</taxon>
        <taxon>Craniata</taxon>
        <taxon>Vertebrata</taxon>
        <taxon>Euteleostomi</taxon>
        <taxon>Lepidosauria</taxon>
        <taxon>Squamata</taxon>
        <taxon>Bifurcata</taxon>
        <taxon>Unidentata</taxon>
        <taxon>Episquamata</taxon>
        <taxon>Toxicofera</taxon>
        <taxon>Iguania</taxon>
        <taxon>Acrodonta</taxon>
        <taxon>Agamidae</taxon>
        <taxon>Amphibolurinae</taxon>
        <taxon>Pogona</taxon>
    </lineage>
</organism>
<dbReference type="GeneID" id="140706425"/>
<proteinExistence type="predicted"/>
<evidence type="ECO:0000313" key="1">
    <source>
        <dbReference type="Proteomes" id="UP001652642"/>
    </source>
</evidence>
<name>A0ABM5G4K9_9SAUR</name>
<evidence type="ECO:0000313" key="2">
    <source>
        <dbReference type="RefSeq" id="XP_072852582.1"/>
    </source>
</evidence>
<dbReference type="SUPFAM" id="SSF55486">
    <property type="entry name" value="Metalloproteases ('zincins'), catalytic domain"/>
    <property type="match status" value="1"/>
</dbReference>
<gene>
    <name evidence="2" type="primary">LOC140706425</name>
</gene>
<dbReference type="InterPro" id="IPR042097">
    <property type="entry name" value="Aminopeptidase_N-like_N_sf"/>
</dbReference>
<dbReference type="RefSeq" id="XP_072852582.1">
    <property type="nucleotide sequence ID" value="XM_072996481.1"/>
</dbReference>
<dbReference type="PANTHER" id="PTHR11533">
    <property type="entry name" value="PROTEASE M1 ZINC METALLOPROTEASE"/>
    <property type="match status" value="1"/>
</dbReference>
<reference evidence="2" key="1">
    <citation type="submission" date="2025-08" db="UniProtKB">
        <authorList>
            <consortium name="RefSeq"/>
        </authorList>
    </citation>
    <scope>IDENTIFICATION</scope>
</reference>
<dbReference type="Gene3D" id="2.60.40.1730">
    <property type="entry name" value="tricorn interacting facor f3 domain"/>
    <property type="match status" value="1"/>
</dbReference>
<protein>
    <submittedName>
        <fullName evidence="2">Leucyl-cystinyl aminopeptidase-like</fullName>
    </submittedName>
</protein>
<accession>A0ABM5G4K9</accession>
<dbReference type="Gene3D" id="3.30.2010.30">
    <property type="match status" value="1"/>
</dbReference>
<dbReference type="Proteomes" id="UP001652642">
    <property type="component" value="Chromosome 4"/>
</dbReference>